<gene>
    <name evidence="1" type="ORF">GALL_541920</name>
</gene>
<reference evidence="1" key="1">
    <citation type="submission" date="2016-10" db="EMBL/GenBank/DDBJ databases">
        <title>Sequence of Gallionella enrichment culture.</title>
        <authorList>
            <person name="Poehlein A."/>
            <person name="Muehling M."/>
            <person name="Daniel R."/>
        </authorList>
    </citation>
    <scope>NUCLEOTIDE SEQUENCE</scope>
</reference>
<name>A0A1J5NZQ2_9ZZZZ</name>
<organism evidence="1">
    <name type="scientific">mine drainage metagenome</name>
    <dbReference type="NCBI Taxonomy" id="410659"/>
    <lineage>
        <taxon>unclassified sequences</taxon>
        <taxon>metagenomes</taxon>
        <taxon>ecological metagenomes</taxon>
    </lineage>
</organism>
<sequence length="29" mass="3101">MGPKQANIDPADISAILDFGLHHTAKPEI</sequence>
<protein>
    <submittedName>
        <fullName evidence="1">Uncharacterized protein</fullName>
    </submittedName>
</protein>
<evidence type="ECO:0000313" key="1">
    <source>
        <dbReference type="EMBL" id="OIQ64258.1"/>
    </source>
</evidence>
<accession>A0A1J5NZQ2</accession>
<comment type="caution">
    <text evidence="1">The sequence shown here is derived from an EMBL/GenBank/DDBJ whole genome shotgun (WGS) entry which is preliminary data.</text>
</comment>
<dbReference type="EMBL" id="MLJW01008280">
    <property type="protein sequence ID" value="OIQ64258.1"/>
    <property type="molecule type" value="Genomic_DNA"/>
</dbReference>
<proteinExistence type="predicted"/>
<dbReference type="AlphaFoldDB" id="A0A1J5NZQ2"/>